<name>A0A1M6BZ47_9FIRM</name>
<sequence length="117" mass="13929">MLEKLDTTIEKLFEEGKIKTKWNELEIHGIREIINLLWQDEIEYGTIGQAYEIKNRTIYQTFYSGLPYKNGDQYETFIRAYIDTDNNIIFMSSKGQLFMYETDDEDGTDMKHFSKSE</sequence>
<evidence type="ECO:0000313" key="2">
    <source>
        <dbReference type="Proteomes" id="UP000184442"/>
    </source>
</evidence>
<proteinExistence type="predicted"/>
<keyword evidence="2" id="KW-1185">Reference proteome</keyword>
<dbReference type="Proteomes" id="UP000184442">
    <property type="component" value="Unassembled WGS sequence"/>
</dbReference>
<dbReference type="RefSeq" id="WP_073024381.1">
    <property type="nucleotide sequence ID" value="NZ_FQZS01000004.1"/>
</dbReference>
<reference evidence="1 2" key="1">
    <citation type="submission" date="2016-11" db="EMBL/GenBank/DDBJ databases">
        <authorList>
            <person name="Jaros S."/>
            <person name="Januszkiewicz K."/>
            <person name="Wedrychowicz H."/>
        </authorList>
    </citation>
    <scope>NUCLEOTIDE SEQUENCE [LARGE SCALE GENOMIC DNA]</scope>
    <source>
        <strain evidence="1 2">DSM 19022</strain>
    </source>
</reference>
<dbReference type="AlphaFoldDB" id="A0A1M6BZ47"/>
<accession>A0A1M6BZ47</accession>
<dbReference type="EMBL" id="FQZS01000004">
    <property type="protein sequence ID" value="SHI54020.1"/>
    <property type="molecule type" value="Genomic_DNA"/>
</dbReference>
<gene>
    <name evidence="1" type="ORF">SAMN02745176_00609</name>
</gene>
<organism evidence="1 2">
    <name type="scientific">Lutispora thermophila DSM 19022</name>
    <dbReference type="NCBI Taxonomy" id="1122184"/>
    <lineage>
        <taxon>Bacteria</taxon>
        <taxon>Bacillati</taxon>
        <taxon>Bacillota</taxon>
        <taxon>Clostridia</taxon>
        <taxon>Lutisporales</taxon>
        <taxon>Lutisporaceae</taxon>
        <taxon>Lutispora</taxon>
    </lineage>
</organism>
<protein>
    <submittedName>
        <fullName evidence="1">Uncharacterized protein</fullName>
    </submittedName>
</protein>
<evidence type="ECO:0000313" key="1">
    <source>
        <dbReference type="EMBL" id="SHI54020.1"/>
    </source>
</evidence>